<dbReference type="EMBL" id="CAJNNV010015439">
    <property type="protein sequence ID" value="CAE8603483.1"/>
    <property type="molecule type" value="Genomic_DNA"/>
</dbReference>
<feature type="transmembrane region" description="Helical" evidence="1">
    <location>
        <begin position="183"/>
        <end position="207"/>
    </location>
</feature>
<keyword evidence="1" id="KW-0812">Transmembrane</keyword>
<evidence type="ECO:0000313" key="3">
    <source>
        <dbReference type="Proteomes" id="UP000654075"/>
    </source>
</evidence>
<proteinExistence type="predicted"/>
<feature type="transmembrane region" description="Helical" evidence="1">
    <location>
        <begin position="153"/>
        <end position="171"/>
    </location>
</feature>
<keyword evidence="1" id="KW-1133">Transmembrane helix</keyword>
<dbReference type="Proteomes" id="UP000654075">
    <property type="component" value="Unassembled WGS sequence"/>
</dbReference>
<feature type="transmembrane region" description="Helical" evidence="1">
    <location>
        <begin position="29"/>
        <end position="55"/>
    </location>
</feature>
<comment type="caution">
    <text evidence="2">The sequence shown here is derived from an EMBL/GenBank/DDBJ whole genome shotgun (WGS) entry which is preliminary data.</text>
</comment>
<dbReference type="OrthoDB" id="409998at2759"/>
<reference evidence="2" key="1">
    <citation type="submission" date="2021-02" db="EMBL/GenBank/DDBJ databases">
        <authorList>
            <person name="Dougan E. K."/>
            <person name="Rhodes N."/>
            <person name="Thang M."/>
            <person name="Chan C."/>
        </authorList>
    </citation>
    <scope>NUCLEOTIDE SEQUENCE</scope>
</reference>
<gene>
    <name evidence="2" type="ORF">PGLA1383_LOCUS21692</name>
</gene>
<feature type="transmembrane region" description="Helical" evidence="1">
    <location>
        <begin position="113"/>
        <end position="133"/>
    </location>
</feature>
<accession>A0A813EQQ8</accession>
<keyword evidence="3" id="KW-1185">Reference proteome</keyword>
<keyword evidence="1" id="KW-0472">Membrane</keyword>
<sequence length="343" mass="37386">MAGEPVRNGRLSLSDLYGSMPISPCWTTVVFDFVFFLNYLLAWIVTLATQPAFVYDNNVVRVFKSFNLCIGVDSWPGRLVAVVIWALGSPLLFLASSLHVYKAKNDSGGYKALRCFLLIAGAVIVNCFALTYAVPPDDWLKTMVHTGAFASGLFGYGVYKLALALEFFVEYKDLLRLDLKAKIYAGTVLFHTCVLFGASAFLVYLLLLKDYRPIIANIRADVIPAVVSGGLKVVGSWRGSFPFMWPEAYVVELDGSHSPVGGDPCGVFLVVVTFLAPIVEALTAPRELVSHGAVVIYTDLELEPDAVETKVLASVELSPCGPGLSCDSESEGECWPRDQMPIC</sequence>
<organism evidence="2 3">
    <name type="scientific">Polarella glacialis</name>
    <name type="common">Dinoflagellate</name>
    <dbReference type="NCBI Taxonomy" id="89957"/>
    <lineage>
        <taxon>Eukaryota</taxon>
        <taxon>Sar</taxon>
        <taxon>Alveolata</taxon>
        <taxon>Dinophyceae</taxon>
        <taxon>Suessiales</taxon>
        <taxon>Suessiaceae</taxon>
        <taxon>Polarella</taxon>
    </lineage>
</organism>
<protein>
    <submittedName>
        <fullName evidence="2">Uncharacterized protein</fullName>
    </submittedName>
</protein>
<name>A0A813EQQ8_POLGL</name>
<evidence type="ECO:0000313" key="2">
    <source>
        <dbReference type="EMBL" id="CAE8603483.1"/>
    </source>
</evidence>
<dbReference type="AlphaFoldDB" id="A0A813EQQ8"/>
<feature type="transmembrane region" description="Helical" evidence="1">
    <location>
        <begin position="75"/>
        <end position="101"/>
    </location>
</feature>
<evidence type="ECO:0000256" key="1">
    <source>
        <dbReference type="SAM" id="Phobius"/>
    </source>
</evidence>